<gene>
    <name evidence="2" type="ORF">PC110_g13445</name>
    <name evidence="1" type="ORF">PC118_g16474</name>
</gene>
<dbReference type="VEuPathDB" id="FungiDB:PC110_g13445"/>
<dbReference type="EMBL" id="MJFZ01000384">
    <property type="protein sequence ID" value="RAW30190.1"/>
    <property type="molecule type" value="Genomic_DNA"/>
</dbReference>
<dbReference type="InterPro" id="IPR009057">
    <property type="entry name" value="Homeodomain-like_sf"/>
</dbReference>
<dbReference type="EMBL" id="RCML01000686">
    <property type="protein sequence ID" value="KAG2971112.1"/>
    <property type="molecule type" value="Genomic_DNA"/>
</dbReference>
<dbReference type="OrthoDB" id="90071at2759"/>
<dbReference type="Proteomes" id="UP000697107">
    <property type="component" value="Unassembled WGS sequence"/>
</dbReference>
<dbReference type="AlphaFoldDB" id="A0A329S0Z0"/>
<accession>A0A329S0Z0</accession>
<dbReference type="Proteomes" id="UP000251314">
    <property type="component" value="Unassembled WGS sequence"/>
</dbReference>
<reference evidence="2 3" key="1">
    <citation type="submission" date="2018-01" db="EMBL/GenBank/DDBJ databases">
        <title>Draft genome of the strawberry crown rot pathogen Phytophthora cactorum.</title>
        <authorList>
            <person name="Armitage A.D."/>
            <person name="Lysoe E."/>
            <person name="Nellist C.F."/>
            <person name="Harrison R.J."/>
            <person name="Brurberg M.B."/>
        </authorList>
    </citation>
    <scope>NUCLEOTIDE SEQUENCE [LARGE SCALE GENOMIC DNA]</scope>
    <source>
        <strain evidence="2 3">10300</strain>
    </source>
</reference>
<name>A0A329S0Z0_9STRA</name>
<sequence>MVKAPKHGLATRKRVLSEHEEGRDWELVASCNDIPPTTARNIVQRETADVKKRGGARAACTKFTPEMEEALVEYLEDNCQYTLTQMGDMLPFDFGVSVSTPLIGKKLCDKLYTMKQI</sequence>
<keyword evidence="3" id="KW-1185">Reference proteome</keyword>
<evidence type="ECO:0000313" key="2">
    <source>
        <dbReference type="EMBL" id="RAW30190.1"/>
    </source>
</evidence>
<proteinExistence type="predicted"/>
<reference evidence="1" key="2">
    <citation type="submission" date="2018-10" db="EMBL/GenBank/DDBJ databases">
        <title>Effector identification in a new, highly contiguous assembly of the strawberry crown rot pathogen Phytophthora cactorum.</title>
        <authorList>
            <person name="Armitage A.D."/>
            <person name="Nellist C.F."/>
            <person name="Bates H."/>
            <person name="Vickerstaff R.J."/>
            <person name="Harrison R.J."/>
        </authorList>
    </citation>
    <scope>NUCLEOTIDE SEQUENCE</scope>
    <source>
        <strain evidence="1">P415</strain>
    </source>
</reference>
<evidence type="ECO:0000313" key="1">
    <source>
        <dbReference type="EMBL" id="KAG2971112.1"/>
    </source>
</evidence>
<protein>
    <recommendedName>
        <fullName evidence="4">Homeodomain-like</fullName>
    </recommendedName>
</protein>
<comment type="caution">
    <text evidence="2">The sequence shown here is derived from an EMBL/GenBank/DDBJ whole genome shotgun (WGS) entry which is preliminary data.</text>
</comment>
<dbReference type="STRING" id="29920.A0A329S0Z0"/>
<evidence type="ECO:0008006" key="4">
    <source>
        <dbReference type="Google" id="ProtNLM"/>
    </source>
</evidence>
<organism evidence="2 3">
    <name type="scientific">Phytophthora cactorum</name>
    <dbReference type="NCBI Taxonomy" id="29920"/>
    <lineage>
        <taxon>Eukaryota</taxon>
        <taxon>Sar</taxon>
        <taxon>Stramenopiles</taxon>
        <taxon>Oomycota</taxon>
        <taxon>Peronosporomycetes</taxon>
        <taxon>Peronosporales</taxon>
        <taxon>Peronosporaceae</taxon>
        <taxon>Phytophthora</taxon>
    </lineage>
</organism>
<dbReference type="SUPFAM" id="SSF46689">
    <property type="entry name" value="Homeodomain-like"/>
    <property type="match status" value="1"/>
</dbReference>
<evidence type="ECO:0000313" key="3">
    <source>
        <dbReference type="Proteomes" id="UP000251314"/>
    </source>
</evidence>